<evidence type="ECO:0000256" key="5">
    <source>
        <dbReference type="RuleBase" id="RU364012"/>
    </source>
</evidence>
<keyword evidence="4 5" id="KW-0287">Flowering</keyword>
<evidence type="ECO:0000256" key="1">
    <source>
        <dbReference type="ARBA" id="ARBA00008956"/>
    </source>
</evidence>
<evidence type="ECO:0000256" key="4">
    <source>
        <dbReference type="ARBA" id="ARBA00023089"/>
    </source>
</evidence>
<evidence type="ECO:0000313" key="8">
    <source>
        <dbReference type="EMBL" id="WOG93036.1"/>
    </source>
</evidence>
<dbReference type="GO" id="GO:0030154">
    <property type="term" value="P:cell differentiation"/>
    <property type="evidence" value="ECO:0007669"/>
    <property type="project" value="UniProtKB-KW"/>
</dbReference>
<reference evidence="8" key="1">
    <citation type="journal article" date="2016" name="Nat. Genet.">
        <title>A high-quality carrot genome assembly provides new insights into carotenoid accumulation and asterid genome evolution.</title>
        <authorList>
            <person name="Iorizzo M."/>
            <person name="Ellison S."/>
            <person name="Senalik D."/>
            <person name="Zeng P."/>
            <person name="Satapoomin P."/>
            <person name="Huang J."/>
            <person name="Bowman M."/>
            <person name="Iovene M."/>
            <person name="Sanseverino W."/>
            <person name="Cavagnaro P."/>
            <person name="Yildiz M."/>
            <person name="Macko-Podgorni A."/>
            <person name="Moranska E."/>
            <person name="Grzebelus E."/>
            <person name="Grzebelus D."/>
            <person name="Ashrafi H."/>
            <person name="Zheng Z."/>
            <person name="Cheng S."/>
            <person name="Spooner D."/>
            <person name="Van Deynze A."/>
            <person name="Simon P."/>
        </authorList>
    </citation>
    <scope>NUCLEOTIDE SEQUENCE</scope>
    <source>
        <tissue evidence="8">Leaf</tissue>
    </source>
</reference>
<dbReference type="PANTHER" id="PTHR31791">
    <property type="entry name" value="FRIGIDA-LIKE PROTEIN 3-RELATED"/>
    <property type="match status" value="1"/>
</dbReference>
<feature type="coiled-coil region" evidence="6">
    <location>
        <begin position="80"/>
        <end position="107"/>
    </location>
</feature>
<evidence type="ECO:0000256" key="7">
    <source>
        <dbReference type="SAM" id="MobiDB-lite"/>
    </source>
</evidence>
<protein>
    <recommendedName>
        <fullName evidence="5">FRIGIDA-like protein</fullName>
    </recommendedName>
</protein>
<reference evidence="8" key="2">
    <citation type="submission" date="2022-03" db="EMBL/GenBank/DDBJ databases">
        <title>Draft title - Genomic analysis of global carrot germplasm unveils the trajectory of domestication and the origin of high carotenoid orange carrot.</title>
        <authorList>
            <person name="Iorizzo M."/>
            <person name="Ellison S."/>
            <person name="Senalik D."/>
            <person name="Macko-Podgorni A."/>
            <person name="Grzebelus D."/>
            <person name="Bostan H."/>
            <person name="Rolling W."/>
            <person name="Curaba J."/>
            <person name="Simon P."/>
        </authorList>
    </citation>
    <scope>NUCLEOTIDE SEQUENCE</scope>
    <source>
        <tissue evidence="8">Leaf</tissue>
    </source>
</reference>
<organism evidence="8 9">
    <name type="scientific">Daucus carota subsp. sativus</name>
    <name type="common">Carrot</name>
    <dbReference type="NCBI Taxonomy" id="79200"/>
    <lineage>
        <taxon>Eukaryota</taxon>
        <taxon>Viridiplantae</taxon>
        <taxon>Streptophyta</taxon>
        <taxon>Embryophyta</taxon>
        <taxon>Tracheophyta</taxon>
        <taxon>Spermatophyta</taxon>
        <taxon>Magnoliopsida</taxon>
        <taxon>eudicotyledons</taxon>
        <taxon>Gunneridae</taxon>
        <taxon>Pentapetalae</taxon>
        <taxon>asterids</taxon>
        <taxon>campanulids</taxon>
        <taxon>Apiales</taxon>
        <taxon>Apiaceae</taxon>
        <taxon>Apioideae</taxon>
        <taxon>Scandiceae</taxon>
        <taxon>Daucinae</taxon>
        <taxon>Daucus</taxon>
        <taxon>Daucus sect. Daucus</taxon>
    </lineage>
</organism>
<keyword evidence="9" id="KW-1185">Reference proteome</keyword>
<gene>
    <name evidence="8" type="ORF">DCAR_0312315</name>
</gene>
<dbReference type="Proteomes" id="UP000077755">
    <property type="component" value="Chromosome 3"/>
</dbReference>
<name>A0AAF0WPK6_DAUCS</name>
<dbReference type="EMBL" id="CP093345">
    <property type="protein sequence ID" value="WOG93036.1"/>
    <property type="molecule type" value="Genomic_DNA"/>
</dbReference>
<sequence length="565" mass="62662">MAESNIMDKTGDLIKQLGKAFLELQSHKETAENKIMWKEIEEHYCQLQTTMVKQFSELESREKAYKEEESEFYSFLEVRAANVVAKEQDMMDRVQELKNEAVAAITEVRAMHPSASLESTDVGYNKESKISSPSGDKNAILTAKEEPHKTVESDGVVGEVELRHKLTQFCEQMNAKGLVSFILENQKIVPRISDEVSVALESASEPGRLVLASLEGFFPSDPNTQEGNKKDAVLQGMRQSCLVVLDAMATLLAKADFRADHLLNPEFKQQAKAIADMWKPNMADAGIHAANGNSLEAEAFLQLLSVFRIASEFDDEELCKLVLAVVKKRQLPELCRSLGLAHKMPGVVESLINSGKQIDAVHLAHAFQLTKSFPLVTLLQTYLKDLRRNSQGKKGGAGSGQKDANAQELAALKVVIQCVHDYDLEADYPLDPLHRRVAQLEKAKPDKKRFGESGKNQQVKKPRTNGGFRAPPATATVVSRQAPTYAGERTYAGIAERFPRAVPDPYTYQAPTQSTYGQPGYDHRSYYYPHGERVAAPTYAAYNTAPLGYTKYTSSGMPTSHPSYI</sequence>
<keyword evidence="3 5" id="KW-0221">Differentiation</keyword>
<evidence type="ECO:0000256" key="6">
    <source>
        <dbReference type="SAM" id="Coils"/>
    </source>
</evidence>
<proteinExistence type="inferred from homology"/>
<dbReference type="KEGG" id="dcr:108210566"/>
<dbReference type="PANTHER" id="PTHR31791:SF41">
    <property type="entry name" value="FRIGIDA-LIKE PROTEIN"/>
    <property type="match status" value="1"/>
</dbReference>
<dbReference type="GO" id="GO:0009908">
    <property type="term" value="P:flower development"/>
    <property type="evidence" value="ECO:0007669"/>
    <property type="project" value="UniProtKB-KW"/>
</dbReference>
<dbReference type="AlphaFoldDB" id="A0AAF0WPK6"/>
<feature type="region of interest" description="Disordered" evidence="7">
    <location>
        <begin position="442"/>
        <end position="471"/>
    </location>
</feature>
<comment type="similarity">
    <text evidence="1 5">Belongs to the Frigida family.</text>
</comment>
<accession>A0AAF0WPK6</accession>
<feature type="compositionally biased region" description="Basic and acidic residues" evidence="7">
    <location>
        <begin position="442"/>
        <end position="452"/>
    </location>
</feature>
<dbReference type="Pfam" id="PF07899">
    <property type="entry name" value="Frigida"/>
    <property type="match status" value="1"/>
</dbReference>
<keyword evidence="6" id="KW-0175">Coiled coil</keyword>
<dbReference type="InterPro" id="IPR012474">
    <property type="entry name" value="Frigida"/>
</dbReference>
<keyword evidence="2 5" id="KW-0217">Developmental protein</keyword>
<evidence type="ECO:0000256" key="2">
    <source>
        <dbReference type="ARBA" id="ARBA00022473"/>
    </source>
</evidence>
<evidence type="ECO:0000313" key="9">
    <source>
        <dbReference type="Proteomes" id="UP000077755"/>
    </source>
</evidence>
<evidence type="ECO:0000256" key="3">
    <source>
        <dbReference type="ARBA" id="ARBA00022782"/>
    </source>
</evidence>